<evidence type="ECO:0000313" key="3">
    <source>
        <dbReference type="Proteomes" id="UP000032180"/>
    </source>
</evidence>
<dbReference type="AlphaFoldDB" id="A0A0D9WTE2"/>
<reference evidence="2" key="3">
    <citation type="submission" date="2015-04" db="UniProtKB">
        <authorList>
            <consortium name="EnsemblPlants"/>
        </authorList>
    </citation>
    <scope>IDENTIFICATION</scope>
</reference>
<dbReference type="Proteomes" id="UP000032180">
    <property type="component" value="Chromosome 6"/>
</dbReference>
<dbReference type="HOGENOM" id="CLU_1099876_0_0_1"/>
<keyword evidence="1" id="KW-0472">Membrane</keyword>
<dbReference type="Gramene" id="LPERR06G20980.1">
    <property type="protein sequence ID" value="LPERR06G20980.1"/>
    <property type="gene ID" value="LPERR06G20980"/>
</dbReference>
<evidence type="ECO:0000313" key="2">
    <source>
        <dbReference type="EnsemblPlants" id="LPERR06G20980.1"/>
    </source>
</evidence>
<name>A0A0D9WTE2_9ORYZ</name>
<protein>
    <submittedName>
        <fullName evidence="2">Uncharacterized protein</fullName>
    </submittedName>
</protein>
<keyword evidence="1" id="KW-0812">Transmembrane</keyword>
<feature type="transmembrane region" description="Helical" evidence="1">
    <location>
        <begin position="196"/>
        <end position="213"/>
    </location>
</feature>
<reference evidence="2 3" key="1">
    <citation type="submission" date="2012-08" db="EMBL/GenBank/DDBJ databases">
        <title>Oryza genome evolution.</title>
        <authorList>
            <person name="Wing R.A."/>
        </authorList>
    </citation>
    <scope>NUCLEOTIDE SEQUENCE</scope>
</reference>
<keyword evidence="1" id="KW-1133">Transmembrane helix</keyword>
<feature type="transmembrane region" description="Helical" evidence="1">
    <location>
        <begin position="126"/>
        <end position="148"/>
    </location>
</feature>
<reference evidence="3" key="2">
    <citation type="submission" date="2013-12" db="EMBL/GenBank/DDBJ databases">
        <authorList>
            <person name="Yu Y."/>
            <person name="Lee S."/>
            <person name="de Baynast K."/>
            <person name="Wissotski M."/>
            <person name="Liu L."/>
            <person name="Talag J."/>
            <person name="Goicoechea J."/>
            <person name="Angelova A."/>
            <person name="Jetty R."/>
            <person name="Kudrna D."/>
            <person name="Golser W."/>
            <person name="Rivera L."/>
            <person name="Zhang J."/>
            <person name="Wing R."/>
        </authorList>
    </citation>
    <scope>NUCLEOTIDE SEQUENCE</scope>
</reference>
<feature type="transmembrane region" description="Helical" evidence="1">
    <location>
        <begin position="160"/>
        <end position="176"/>
    </location>
</feature>
<proteinExistence type="predicted"/>
<keyword evidence="3" id="KW-1185">Reference proteome</keyword>
<organism evidence="2 3">
    <name type="scientific">Leersia perrieri</name>
    <dbReference type="NCBI Taxonomy" id="77586"/>
    <lineage>
        <taxon>Eukaryota</taxon>
        <taxon>Viridiplantae</taxon>
        <taxon>Streptophyta</taxon>
        <taxon>Embryophyta</taxon>
        <taxon>Tracheophyta</taxon>
        <taxon>Spermatophyta</taxon>
        <taxon>Magnoliopsida</taxon>
        <taxon>Liliopsida</taxon>
        <taxon>Poales</taxon>
        <taxon>Poaceae</taxon>
        <taxon>BOP clade</taxon>
        <taxon>Oryzoideae</taxon>
        <taxon>Oryzeae</taxon>
        <taxon>Oryzinae</taxon>
        <taxon>Leersia</taxon>
    </lineage>
</organism>
<sequence>MAGFLVHLICPRSPPTAFMLESLVHRIAFGVTSNWEKVFDCFGGESLFLLGLDKDTLVIIFDSILCQFVEVCLTGASLFFFWSFKSHHGQDETAARSSLILLGLFLIGIGYSFLGMTSRWLISSNALPYYLSALLICRTIQMLFPVYVRKYTNMVNDEPLVFSFKMMSTVFCFFTSTYDAWNFGTQKFTYAERKTALLVVCIFCAWCVAHVRYEPEKIARRYEAFCSKIRRSLRATRDSINDLLHHLMQQFRG</sequence>
<dbReference type="EnsemblPlants" id="LPERR06G20980.1">
    <property type="protein sequence ID" value="LPERR06G20980.1"/>
    <property type="gene ID" value="LPERR06G20980"/>
</dbReference>
<feature type="transmembrane region" description="Helical" evidence="1">
    <location>
        <begin position="94"/>
        <end position="114"/>
    </location>
</feature>
<accession>A0A0D9WTE2</accession>
<evidence type="ECO:0000256" key="1">
    <source>
        <dbReference type="SAM" id="Phobius"/>
    </source>
</evidence>
<feature type="transmembrane region" description="Helical" evidence="1">
    <location>
        <begin position="57"/>
        <end position="82"/>
    </location>
</feature>